<keyword evidence="2" id="KW-1185">Reference proteome</keyword>
<accession>A0A915AWV2</accession>
<proteinExistence type="predicted"/>
<evidence type="ECO:0000256" key="1">
    <source>
        <dbReference type="SAM" id="Coils"/>
    </source>
</evidence>
<evidence type="ECO:0000313" key="3">
    <source>
        <dbReference type="WBParaSite" id="PgR018_g137_t03"/>
    </source>
</evidence>
<dbReference type="Proteomes" id="UP000887569">
    <property type="component" value="Unplaced"/>
</dbReference>
<sequence>MGDSEGAAVFRDEYSEDSIEEMRRKLEEAERRNAELTRSLNHAVARSQQMLRIPLNRQPQCHLLMLFNGEALWHYNRQLP</sequence>
<dbReference type="AlphaFoldDB" id="A0A915AWV2"/>
<organism evidence="2 3">
    <name type="scientific">Parascaris univalens</name>
    <name type="common">Nematode worm</name>
    <dbReference type="NCBI Taxonomy" id="6257"/>
    <lineage>
        <taxon>Eukaryota</taxon>
        <taxon>Metazoa</taxon>
        <taxon>Ecdysozoa</taxon>
        <taxon>Nematoda</taxon>
        <taxon>Chromadorea</taxon>
        <taxon>Rhabditida</taxon>
        <taxon>Spirurina</taxon>
        <taxon>Ascaridomorpha</taxon>
        <taxon>Ascaridoidea</taxon>
        <taxon>Ascarididae</taxon>
        <taxon>Parascaris</taxon>
    </lineage>
</organism>
<evidence type="ECO:0000313" key="2">
    <source>
        <dbReference type="Proteomes" id="UP000887569"/>
    </source>
</evidence>
<dbReference type="WBParaSite" id="PgR018_g137_t03">
    <property type="protein sequence ID" value="PgR018_g137_t03"/>
    <property type="gene ID" value="PgR018_g137"/>
</dbReference>
<reference evidence="3" key="1">
    <citation type="submission" date="2022-11" db="UniProtKB">
        <authorList>
            <consortium name="WormBaseParasite"/>
        </authorList>
    </citation>
    <scope>IDENTIFICATION</scope>
</reference>
<keyword evidence="1" id="KW-0175">Coiled coil</keyword>
<name>A0A915AWV2_PARUN</name>
<protein>
    <submittedName>
        <fullName evidence="3">Uncharacterized protein</fullName>
    </submittedName>
</protein>
<feature type="coiled-coil region" evidence="1">
    <location>
        <begin position="12"/>
        <end position="46"/>
    </location>
</feature>